<feature type="transmembrane region" description="Helical" evidence="7">
    <location>
        <begin position="399"/>
        <end position="417"/>
    </location>
</feature>
<organism evidence="9 10">
    <name type="scientific">Xylanimonas ulmi</name>
    <dbReference type="NCBI Taxonomy" id="228973"/>
    <lineage>
        <taxon>Bacteria</taxon>
        <taxon>Bacillati</taxon>
        <taxon>Actinomycetota</taxon>
        <taxon>Actinomycetes</taxon>
        <taxon>Micrococcales</taxon>
        <taxon>Promicromonosporaceae</taxon>
        <taxon>Xylanimonas</taxon>
    </lineage>
</organism>
<keyword evidence="5 7" id="KW-1133">Transmembrane helix</keyword>
<keyword evidence="6 7" id="KW-0472">Membrane</keyword>
<feature type="transmembrane region" description="Helical" evidence="7">
    <location>
        <begin position="256"/>
        <end position="276"/>
    </location>
</feature>
<dbReference type="InterPro" id="IPR035906">
    <property type="entry name" value="MetI-like_sf"/>
</dbReference>
<keyword evidence="2 7" id="KW-0813">Transport</keyword>
<dbReference type="PROSITE" id="PS50928">
    <property type="entry name" value="ABC_TM1"/>
    <property type="match status" value="1"/>
</dbReference>
<dbReference type="RefSeq" id="WP_207216511.1">
    <property type="nucleotide sequence ID" value="NZ_SGWX01000001.1"/>
</dbReference>
<evidence type="ECO:0000256" key="3">
    <source>
        <dbReference type="ARBA" id="ARBA00022475"/>
    </source>
</evidence>
<dbReference type="CDD" id="cd06261">
    <property type="entry name" value="TM_PBP2"/>
    <property type="match status" value="2"/>
</dbReference>
<dbReference type="EMBL" id="SGWX01000001">
    <property type="protein sequence ID" value="RZS61776.1"/>
    <property type="molecule type" value="Genomic_DNA"/>
</dbReference>
<comment type="subcellular location">
    <subcellularLocation>
        <location evidence="1 7">Cell membrane</location>
        <topology evidence="1 7">Multi-pass membrane protein</topology>
    </subcellularLocation>
</comment>
<accession>A0A4Q7M1Q2</accession>
<evidence type="ECO:0000256" key="4">
    <source>
        <dbReference type="ARBA" id="ARBA00022692"/>
    </source>
</evidence>
<evidence type="ECO:0000256" key="1">
    <source>
        <dbReference type="ARBA" id="ARBA00004651"/>
    </source>
</evidence>
<proteinExistence type="inferred from homology"/>
<evidence type="ECO:0000256" key="7">
    <source>
        <dbReference type="RuleBase" id="RU363032"/>
    </source>
</evidence>
<feature type="transmembrane region" description="Helical" evidence="7">
    <location>
        <begin position="199"/>
        <end position="220"/>
    </location>
</feature>
<dbReference type="Proteomes" id="UP000293852">
    <property type="component" value="Unassembled WGS sequence"/>
</dbReference>
<dbReference type="PANTHER" id="PTHR43163:SF9">
    <property type="entry name" value="ABC TRANSPORTER PERMEASE PROTEIN"/>
    <property type="match status" value="1"/>
</dbReference>
<feature type="transmembrane region" description="Helical" evidence="7">
    <location>
        <begin position="312"/>
        <end position="331"/>
    </location>
</feature>
<keyword evidence="3" id="KW-1003">Cell membrane</keyword>
<dbReference type="AlphaFoldDB" id="A0A4Q7M1Q2"/>
<feature type="transmembrane region" description="Helical" evidence="7">
    <location>
        <begin position="165"/>
        <end position="187"/>
    </location>
</feature>
<evidence type="ECO:0000313" key="10">
    <source>
        <dbReference type="Proteomes" id="UP000293852"/>
    </source>
</evidence>
<protein>
    <submittedName>
        <fullName evidence="9">Peptide/nickel transport system permease protein</fullName>
    </submittedName>
</protein>
<name>A0A4Q7M1Q2_9MICO</name>
<comment type="similarity">
    <text evidence="7">Belongs to the binding-protein-dependent transport system permease family.</text>
</comment>
<feature type="domain" description="ABC transmembrane type-1" evidence="8">
    <location>
        <begin position="126"/>
        <end position="525"/>
    </location>
</feature>
<comment type="caution">
    <text evidence="9">The sequence shown here is derived from an EMBL/GenBank/DDBJ whole genome shotgun (WGS) entry which is preliminary data.</text>
</comment>
<feature type="transmembrane region" description="Helical" evidence="7">
    <location>
        <begin position="343"/>
        <end position="366"/>
    </location>
</feature>
<feature type="transmembrane region" description="Helical" evidence="7">
    <location>
        <begin position="503"/>
        <end position="528"/>
    </location>
</feature>
<keyword evidence="10" id="KW-1185">Reference proteome</keyword>
<evidence type="ECO:0000256" key="6">
    <source>
        <dbReference type="ARBA" id="ARBA00023136"/>
    </source>
</evidence>
<feature type="transmembrane region" description="Helical" evidence="7">
    <location>
        <begin position="130"/>
        <end position="153"/>
    </location>
</feature>
<feature type="transmembrane region" description="Helical" evidence="7">
    <location>
        <begin position="227"/>
        <end position="244"/>
    </location>
</feature>
<dbReference type="GO" id="GO:0055085">
    <property type="term" value="P:transmembrane transport"/>
    <property type="evidence" value="ECO:0007669"/>
    <property type="project" value="InterPro"/>
</dbReference>
<dbReference type="PANTHER" id="PTHR43163">
    <property type="entry name" value="DIPEPTIDE TRANSPORT SYSTEM PERMEASE PROTEIN DPPB-RELATED"/>
    <property type="match status" value="1"/>
</dbReference>
<dbReference type="Pfam" id="PF00528">
    <property type="entry name" value="BPD_transp_1"/>
    <property type="match status" value="1"/>
</dbReference>
<dbReference type="InterPro" id="IPR000515">
    <property type="entry name" value="MetI-like"/>
</dbReference>
<feature type="transmembrane region" description="Helical" evidence="7">
    <location>
        <begin position="283"/>
        <end position="306"/>
    </location>
</feature>
<evidence type="ECO:0000256" key="2">
    <source>
        <dbReference type="ARBA" id="ARBA00022448"/>
    </source>
</evidence>
<dbReference type="SUPFAM" id="SSF161098">
    <property type="entry name" value="MetI-like"/>
    <property type="match status" value="1"/>
</dbReference>
<dbReference type="Gene3D" id="1.10.3720.10">
    <property type="entry name" value="MetI-like"/>
    <property type="match status" value="1"/>
</dbReference>
<evidence type="ECO:0000256" key="5">
    <source>
        <dbReference type="ARBA" id="ARBA00022989"/>
    </source>
</evidence>
<keyword evidence="4 7" id="KW-0812">Transmembrane</keyword>
<gene>
    <name evidence="9" type="ORF">EV386_2087</name>
</gene>
<dbReference type="GO" id="GO:0005886">
    <property type="term" value="C:plasma membrane"/>
    <property type="evidence" value="ECO:0007669"/>
    <property type="project" value="UniProtKB-SubCell"/>
</dbReference>
<evidence type="ECO:0000259" key="8">
    <source>
        <dbReference type="PROSITE" id="PS50928"/>
    </source>
</evidence>
<feature type="transmembrane region" description="Helical" evidence="7">
    <location>
        <begin position="460"/>
        <end position="483"/>
    </location>
</feature>
<reference evidence="9 10" key="1">
    <citation type="submission" date="2019-02" db="EMBL/GenBank/DDBJ databases">
        <title>Sequencing the genomes of 1000 actinobacteria strains.</title>
        <authorList>
            <person name="Klenk H.-P."/>
        </authorList>
    </citation>
    <scope>NUCLEOTIDE SEQUENCE [LARGE SCALE GENOMIC DNA]</scope>
    <source>
        <strain evidence="9 10">DSM 16932</strain>
    </source>
</reference>
<evidence type="ECO:0000313" key="9">
    <source>
        <dbReference type="EMBL" id="RZS61776.1"/>
    </source>
</evidence>
<feature type="transmembrane region" description="Helical" evidence="7">
    <location>
        <begin position="39"/>
        <end position="61"/>
    </location>
</feature>
<sequence length="536" mass="57966">MATPETTDVEDADTAPRPAVTKRPFARSAPMLTFIARRVLSSLLVLLGATFIVFMLFSYSVDPLEDLRFSNAPNVQQLMDERIALLNLDVPPVIRYFMWLGGVLRGDLGASWQTGQTVSSMLGSAIPSTVSLVAASLILAIGLGILVGIIAALRQYTRFDYAVTFLSFVLFSLPSFWVAVLLKLWGAIGFNDFLRDPTIAWYTIALVSLLSGGLWSAIIGGVRRARWVTFASGTVATAIALAFISETDWILDPSLGYFGVAVLGAGVAFGVVALTAGLANKRALYAALTAAGVGVALKFPLQFVFVNASWPLILGLGVAAIASGCLIGWLYGGHDRGVSMRAASITAVMTGAFLFVDRVMQVWYLYNRAPQINHRPISTIGAQTPGLRGDFWITTLDQWTHLILPTVTLILISFAGYTRYTRASMLEVMNQDYIRTARAKGLSERVVTVRHAFRNALIPLATIVPLDVAAMFGGAIITERIFAWSGMGAMFMSALQRADVNPIMGHFLVIGSLLVLASILVDFIYAALDPRIRVNA</sequence>